<sequence>MEESIITPFLQTRNLHVRICTIVFLLTCGDVTKSYERNILHQMNRTAVKGETVILHCNGTLSSGNIDIVWRKDGNVLFNYSPVINQTVTNYTSSRMQVDPRNPRKLQISDVQLSDAGLYSCFPLDMQWILTIEGQGHGESRAYPRNTGRETVNAETKSLTQKMLLYILPSVTGAVAICLIIFCAVCIHRKWKRKVASDHRDTVDDRQPRGRRMNHNRSSQYFERFNSVYGQFQI</sequence>
<evidence type="ECO:0000259" key="2">
    <source>
        <dbReference type="PROSITE" id="PS50835"/>
    </source>
</evidence>
<name>A0A5N5J7P5_PANHP</name>
<dbReference type="AlphaFoldDB" id="A0A5N5J7P5"/>
<evidence type="ECO:0000313" key="4">
    <source>
        <dbReference type="Proteomes" id="UP000327468"/>
    </source>
</evidence>
<keyword evidence="1" id="KW-0472">Membrane</keyword>
<dbReference type="EMBL" id="VFJC01000056">
    <property type="protein sequence ID" value="KAB5513393.1"/>
    <property type="molecule type" value="Genomic_DNA"/>
</dbReference>
<dbReference type="InterPro" id="IPR007110">
    <property type="entry name" value="Ig-like_dom"/>
</dbReference>
<protein>
    <recommendedName>
        <fullName evidence="2">Ig-like domain-containing protein</fullName>
    </recommendedName>
</protein>
<dbReference type="InterPro" id="IPR003599">
    <property type="entry name" value="Ig_sub"/>
</dbReference>
<gene>
    <name evidence="3" type="ORF">PHYPO_G00249420</name>
</gene>
<dbReference type="InterPro" id="IPR036179">
    <property type="entry name" value="Ig-like_dom_sf"/>
</dbReference>
<dbReference type="Proteomes" id="UP000327468">
    <property type="component" value="Unassembled WGS sequence"/>
</dbReference>
<feature type="transmembrane region" description="Helical" evidence="1">
    <location>
        <begin position="163"/>
        <end position="187"/>
    </location>
</feature>
<dbReference type="Pfam" id="PF13927">
    <property type="entry name" value="Ig_3"/>
    <property type="match status" value="1"/>
</dbReference>
<accession>A0A5N5J7P5</accession>
<comment type="caution">
    <text evidence="3">The sequence shown here is derived from an EMBL/GenBank/DDBJ whole genome shotgun (WGS) entry which is preliminary data.</text>
</comment>
<dbReference type="InterPro" id="IPR013783">
    <property type="entry name" value="Ig-like_fold"/>
</dbReference>
<dbReference type="Gene3D" id="2.60.40.10">
    <property type="entry name" value="Immunoglobulins"/>
    <property type="match status" value="1"/>
</dbReference>
<evidence type="ECO:0000313" key="3">
    <source>
        <dbReference type="EMBL" id="KAB5513393.1"/>
    </source>
</evidence>
<keyword evidence="1" id="KW-0812">Transmembrane</keyword>
<keyword evidence="1" id="KW-1133">Transmembrane helix</keyword>
<feature type="domain" description="Ig-like" evidence="2">
    <location>
        <begin position="49"/>
        <end position="121"/>
    </location>
</feature>
<keyword evidence="4" id="KW-1185">Reference proteome</keyword>
<proteinExistence type="predicted"/>
<organism evidence="3 4">
    <name type="scientific">Pangasianodon hypophthalmus</name>
    <name type="common">Striped catfish</name>
    <name type="synonym">Helicophagus hypophthalmus</name>
    <dbReference type="NCBI Taxonomy" id="310915"/>
    <lineage>
        <taxon>Eukaryota</taxon>
        <taxon>Metazoa</taxon>
        <taxon>Chordata</taxon>
        <taxon>Craniata</taxon>
        <taxon>Vertebrata</taxon>
        <taxon>Euteleostomi</taxon>
        <taxon>Actinopterygii</taxon>
        <taxon>Neopterygii</taxon>
        <taxon>Teleostei</taxon>
        <taxon>Ostariophysi</taxon>
        <taxon>Siluriformes</taxon>
        <taxon>Pangasiidae</taxon>
        <taxon>Pangasianodon</taxon>
    </lineage>
</organism>
<dbReference type="PROSITE" id="PS50835">
    <property type="entry name" value="IG_LIKE"/>
    <property type="match status" value="1"/>
</dbReference>
<reference evidence="3 4" key="1">
    <citation type="submission" date="2019-06" db="EMBL/GenBank/DDBJ databases">
        <title>A chromosome-scale genome assembly of the striped catfish, Pangasianodon hypophthalmus.</title>
        <authorList>
            <person name="Wen M."/>
            <person name="Zahm M."/>
            <person name="Roques C."/>
            <person name="Cabau C."/>
            <person name="Klopp C."/>
            <person name="Donnadieu C."/>
            <person name="Jouanno E."/>
            <person name="Avarre J.-C."/>
            <person name="Campet M."/>
            <person name="Ha T.T.T."/>
            <person name="Dugue R."/>
            <person name="Lampietro C."/>
            <person name="Louis A."/>
            <person name="Herpin A."/>
            <person name="Echchiki A."/>
            <person name="Berthelot C."/>
            <person name="Parey E."/>
            <person name="Roest-Crollius H."/>
            <person name="Braasch I."/>
            <person name="Postlethwait J."/>
            <person name="Bobe J."/>
            <person name="Montfort J."/>
            <person name="Bouchez O."/>
            <person name="Begum T."/>
            <person name="Schartl M."/>
            <person name="Guiguen Y."/>
        </authorList>
    </citation>
    <scope>NUCLEOTIDE SEQUENCE [LARGE SCALE GENOMIC DNA]</scope>
    <source>
        <strain evidence="3 4">Indonesia</strain>
        <tissue evidence="3">Blood</tissue>
    </source>
</reference>
<evidence type="ECO:0000256" key="1">
    <source>
        <dbReference type="SAM" id="Phobius"/>
    </source>
</evidence>
<dbReference type="SMART" id="SM00409">
    <property type="entry name" value="IG"/>
    <property type="match status" value="1"/>
</dbReference>
<dbReference type="SUPFAM" id="SSF48726">
    <property type="entry name" value="Immunoglobulin"/>
    <property type="match status" value="1"/>
</dbReference>